<dbReference type="Pfam" id="PF02470">
    <property type="entry name" value="MlaD"/>
    <property type="match status" value="1"/>
</dbReference>
<dbReference type="PANTHER" id="PTHR34675:SF1">
    <property type="entry name" value="PROTEIN TRIGALACTOSYLDIACYLGLYCEROL 2, CHLOROPLASTIC"/>
    <property type="match status" value="1"/>
</dbReference>
<dbReference type="InterPro" id="IPR039342">
    <property type="entry name" value="TGD2-like"/>
</dbReference>
<keyword evidence="1" id="KW-0175">Coiled coil</keyword>
<gene>
    <name evidence="5" type="ORF">BJP34_32545</name>
</gene>
<evidence type="ECO:0000256" key="1">
    <source>
        <dbReference type="SAM" id="Coils"/>
    </source>
</evidence>
<organism evidence="5 6">
    <name type="scientific">Moorena producens PAL-8-15-08-1</name>
    <dbReference type="NCBI Taxonomy" id="1458985"/>
    <lineage>
        <taxon>Bacteria</taxon>
        <taxon>Bacillati</taxon>
        <taxon>Cyanobacteriota</taxon>
        <taxon>Cyanophyceae</taxon>
        <taxon>Coleofasciculales</taxon>
        <taxon>Coleofasciculaceae</taxon>
        <taxon>Moorena</taxon>
    </lineage>
</organism>
<keyword evidence="3" id="KW-0812">Transmembrane</keyword>
<protein>
    <submittedName>
        <fullName evidence="5">Chemotaxis protein</fullName>
    </submittedName>
</protein>
<evidence type="ECO:0000313" key="6">
    <source>
        <dbReference type="Proteomes" id="UP000177870"/>
    </source>
</evidence>
<feature type="coiled-coil region" evidence="1">
    <location>
        <begin position="303"/>
        <end position="330"/>
    </location>
</feature>
<evidence type="ECO:0000313" key="5">
    <source>
        <dbReference type="EMBL" id="AOX03532.1"/>
    </source>
</evidence>
<evidence type="ECO:0000259" key="4">
    <source>
        <dbReference type="Pfam" id="PF02470"/>
    </source>
</evidence>
<dbReference type="InterPro" id="IPR003399">
    <property type="entry name" value="Mce/MlaD"/>
</dbReference>
<dbReference type="STRING" id="1458985.BJP34_32545"/>
<accession>A0A1D8U0W1</accession>
<feature type="transmembrane region" description="Helical" evidence="3">
    <location>
        <begin position="12"/>
        <end position="34"/>
    </location>
</feature>
<feature type="region of interest" description="Disordered" evidence="2">
    <location>
        <begin position="410"/>
        <end position="465"/>
    </location>
</feature>
<proteinExistence type="predicted"/>
<feature type="domain" description="Mce/MlaD" evidence="4">
    <location>
        <begin position="38"/>
        <end position="113"/>
    </location>
</feature>
<evidence type="ECO:0000256" key="3">
    <source>
        <dbReference type="SAM" id="Phobius"/>
    </source>
</evidence>
<keyword evidence="3" id="KW-0472">Membrane</keyword>
<name>A0A1D8U0W1_9CYAN</name>
<dbReference type="RefSeq" id="WP_070395906.1">
    <property type="nucleotide sequence ID" value="NZ_CP017599.1"/>
</dbReference>
<dbReference type="Proteomes" id="UP000177870">
    <property type="component" value="Chromosome"/>
</dbReference>
<dbReference type="EMBL" id="CP017599">
    <property type="protein sequence ID" value="AOX03532.1"/>
    <property type="molecule type" value="Genomic_DNA"/>
</dbReference>
<dbReference type="PANTHER" id="PTHR34675">
    <property type="entry name" value="PROTEIN TRIGALACTOSYLDIACYLGLYCEROL 2, CHLOROPLASTIC"/>
    <property type="match status" value="1"/>
</dbReference>
<dbReference type="AlphaFoldDB" id="A0A1D8U0W1"/>
<keyword evidence="3" id="KW-1133">Transmembrane helix</keyword>
<dbReference type="OrthoDB" id="460587at2"/>
<dbReference type="KEGG" id="mpro:BJP34_32545"/>
<sequence length="465" mass="49351">MRSRTIREGSVGLLIVAGLAVFGGLVVWISGISFGRKSYKFIVNFGNAAGMQVGASVSYRGVQVGRITNIEPGTNGVNVTVEIDDPGLLIPRKVQVEANQSGLIGATNVDIMPLGQLPATAQSLTPFGAQCNSALVICEEDQINGDVGSTFADLLRNGNRIAELIADPAFFEKINSLASNASNAARDVSELSKEMTQLSRIVRQEVAGLSKATNAVTSAANQTSSLIGLATSSISSTSEQYSQTARELNQLITSANQLLVSNRGNLVTTLDSISQASQDLRVLTSNLTITANQVNSAVYQTDVSQMLRNLENLSANAAQASANLRNVSNTLNSPTNLLVLQQTLDSARVTFENAQKITADLDDLTGDPAFRRNVKDLVNGLSGLVSSTEQLQQQALISQQLEALNTAIDTASSNDPAKTVSIPKSPPKIDPPKIDPIAPADQKLQPNQEKQMFKLLPPAPRKSVK</sequence>
<evidence type="ECO:0000256" key="2">
    <source>
        <dbReference type="SAM" id="MobiDB-lite"/>
    </source>
</evidence>
<reference evidence="6" key="1">
    <citation type="submission" date="2016-10" db="EMBL/GenBank/DDBJ databases">
        <title>Comparative genomics uncovers the prolific and rare metabolic potential of the cyanobacterial genus Moorea.</title>
        <authorList>
            <person name="Leao T."/>
            <person name="Castelao G."/>
            <person name="Korobeynikov A."/>
            <person name="Monroe E.A."/>
            <person name="Podell S."/>
            <person name="Glukhov E."/>
            <person name="Allen E."/>
            <person name="Gerwick W.H."/>
            <person name="Gerwick L."/>
        </authorList>
    </citation>
    <scope>NUCLEOTIDE SEQUENCE [LARGE SCALE GENOMIC DNA]</scope>
    <source>
        <strain evidence="6">PAL-8-15-08-1</strain>
    </source>
</reference>